<reference evidence="1 2" key="1">
    <citation type="submission" date="2018-05" db="EMBL/GenBank/DDBJ databases">
        <title>Acuticoccus sediminis sp. nov., isolated from deep-sea sediment of Indian Ocean.</title>
        <authorList>
            <person name="Liu X."/>
            <person name="Lai Q."/>
            <person name="Du Y."/>
            <person name="Sun F."/>
            <person name="Zhang X."/>
            <person name="Wang S."/>
            <person name="Shao Z."/>
        </authorList>
    </citation>
    <scope>NUCLEOTIDE SEQUENCE [LARGE SCALE GENOMIC DNA]</scope>
    <source>
        <strain evidence="1 2">PTG4-2</strain>
    </source>
</reference>
<dbReference type="EMBL" id="QHHQ01000005">
    <property type="protein sequence ID" value="RAH99205.1"/>
    <property type="molecule type" value="Genomic_DNA"/>
</dbReference>
<gene>
    <name evidence="1" type="ORF">DLJ53_21910</name>
</gene>
<evidence type="ECO:0000313" key="1">
    <source>
        <dbReference type="EMBL" id="RAH99205.1"/>
    </source>
</evidence>
<comment type="caution">
    <text evidence="1">The sequence shown here is derived from an EMBL/GenBank/DDBJ whole genome shotgun (WGS) entry which is preliminary data.</text>
</comment>
<dbReference type="OrthoDB" id="7850543at2"/>
<evidence type="ECO:0000313" key="2">
    <source>
        <dbReference type="Proteomes" id="UP000249590"/>
    </source>
</evidence>
<dbReference type="AlphaFoldDB" id="A0A8B2NIJ4"/>
<dbReference type="RefSeq" id="WP_111349276.1">
    <property type="nucleotide sequence ID" value="NZ_JAIWKD010000004.1"/>
</dbReference>
<protein>
    <submittedName>
        <fullName evidence="1">Terminase</fullName>
    </submittedName>
</protein>
<keyword evidence="2" id="KW-1185">Reference proteome</keyword>
<dbReference type="Proteomes" id="UP000249590">
    <property type="component" value="Unassembled WGS sequence"/>
</dbReference>
<dbReference type="InterPro" id="IPR006448">
    <property type="entry name" value="Phage_term_ssu_P27"/>
</dbReference>
<organism evidence="1 2">
    <name type="scientific">Acuticoccus sediminis</name>
    <dbReference type="NCBI Taxonomy" id="2184697"/>
    <lineage>
        <taxon>Bacteria</taxon>
        <taxon>Pseudomonadati</taxon>
        <taxon>Pseudomonadota</taxon>
        <taxon>Alphaproteobacteria</taxon>
        <taxon>Hyphomicrobiales</taxon>
        <taxon>Amorphaceae</taxon>
        <taxon>Acuticoccus</taxon>
    </lineage>
</organism>
<accession>A0A8B2NIJ4</accession>
<sequence>MRGRRPTIDNVVPLTEANEDAAAEREVRLLQRAEATAVALRPDGMDEETAAVWDRLAPLYAHPQVGRLKPIFVPAFELACQARARYERLRAFLVENGETYASMTRNGLQQKSRPEVAQMNVAFGQFRSLIERFGGDPFSDRALLSATAGQADMFDEPEGIDFA</sequence>
<dbReference type="Pfam" id="PF05119">
    <property type="entry name" value="Terminase_4"/>
    <property type="match status" value="1"/>
</dbReference>
<name>A0A8B2NIJ4_9HYPH</name>
<proteinExistence type="predicted"/>